<feature type="transmembrane region" description="Helical" evidence="6">
    <location>
        <begin position="227"/>
        <end position="248"/>
    </location>
</feature>
<dbReference type="EMBL" id="BAAAZO010000003">
    <property type="protein sequence ID" value="GAA3605903.1"/>
    <property type="molecule type" value="Genomic_DNA"/>
</dbReference>
<feature type="transmembrane region" description="Helical" evidence="6">
    <location>
        <begin position="100"/>
        <end position="122"/>
    </location>
</feature>
<sequence>MHVSAAWWIATIALVLGITAIDLFLNRGQTHITIQHAVRWVLFYVVVALGFGGAIIVGFGPGYGGQFIAGWLTEYSLSADNLFVFLVLMTRFSVPEYLQLRVLTIGILIALVLRAGLIAVGAAAIHQFSWVFFIFAAFLLYTAWNLLRSGHGGEDSDVEEEAPPAVAGFIGRVIPSTPVWHGGRPFVKQSHRWIATPMLVTMIAIGVTDVLFALDSIPAIFGLTKEPFLVVTANAFALMGLRQLFFVVRDLLDRLRHLDTGLSIILAFIGVKLVMEAFHDNNLPFLNDGEPIHSVPVVPTWMSLGFIVAVLAVVTVTSTMANRRDARNAAIAENQFATKDEPTRAA</sequence>
<protein>
    <submittedName>
        <fullName evidence="7">TerC family protein</fullName>
    </submittedName>
</protein>
<feature type="transmembrane region" description="Helical" evidence="6">
    <location>
        <begin position="6"/>
        <end position="25"/>
    </location>
</feature>
<accession>A0ABP6ZG02</accession>
<reference evidence="8" key="1">
    <citation type="journal article" date="2019" name="Int. J. Syst. Evol. Microbiol.">
        <title>The Global Catalogue of Microorganisms (GCM) 10K type strain sequencing project: providing services to taxonomists for standard genome sequencing and annotation.</title>
        <authorList>
            <consortium name="The Broad Institute Genomics Platform"/>
            <consortium name="The Broad Institute Genome Sequencing Center for Infectious Disease"/>
            <person name="Wu L."/>
            <person name="Ma J."/>
        </authorList>
    </citation>
    <scope>NUCLEOTIDE SEQUENCE [LARGE SCALE GENOMIC DNA]</scope>
    <source>
        <strain evidence="8">JCM 16902</strain>
    </source>
</reference>
<feature type="transmembrane region" description="Helical" evidence="6">
    <location>
        <begin position="198"/>
        <end position="221"/>
    </location>
</feature>
<proteinExistence type="inferred from homology"/>
<comment type="subcellular location">
    <subcellularLocation>
        <location evidence="1">Membrane</location>
        <topology evidence="1">Multi-pass membrane protein</topology>
    </subcellularLocation>
</comment>
<dbReference type="Pfam" id="PF03741">
    <property type="entry name" value="TerC"/>
    <property type="match status" value="1"/>
</dbReference>
<dbReference type="PANTHER" id="PTHR30238">
    <property type="entry name" value="MEMBRANE BOUND PREDICTED REDOX MODULATOR"/>
    <property type="match status" value="1"/>
</dbReference>
<evidence type="ECO:0000256" key="5">
    <source>
        <dbReference type="ARBA" id="ARBA00023136"/>
    </source>
</evidence>
<evidence type="ECO:0000256" key="3">
    <source>
        <dbReference type="ARBA" id="ARBA00022692"/>
    </source>
</evidence>
<feature type="transmembrane region" description="Helical" evidence="6">
    <location>
        <begin position="260"/>
        <end position="278"/>
    </location>
</feature>
<dbReference type="NCBIfam" id="TIGR03718">
    <property type="entry name" value="R_switched_Alx"/>
    <property type="match status" value="1"/>
</dbReference>
<dbReference type="InterPro" id="IPR022369">
    <property type="entry name" value="Integral_membrane_TerC_rswitch"/>
</dbReference>
<keyword evidence="4 6" id="KW-1133">Transmembrane helix</keyword>
<dbReference type="Proteomes" id="UP001501074">
    <property type="component" value="Unassembled WGS sequence"/>
</dbReference>
<feature type="transmembrane region" description="Helical" evidence="6">
    <location>
        <begin position="67"/>
        <end position="88"/>
    </location>
</feature>
<keyword evidence="5 6" id="KW-0472">Membrane</keyword>
<dbReference type="PANTHER" id="PTHR30238:SF0">
    <property type="entry name" value="THYLAKOID MEMBRANE PROTEIN TERC, CHLOROPLASTIC"/>
    <property type="match status" value="1"/>
</dbReference>
<evidence type="ECO:0000256" key="1">
    <source>
        <dbReference type="ARBA" id="ARBA00004141"/>
    </source>
</evidence>
<comment type="caution">
    <text evidence="7">The sequence shown here is derived from an EMBL/GenBank/DDBJ whole genome shotgun (WGS) entry which is preliminary data.</text>
</comment>
<comment type="similarity">
    <text evidence="2">Belongs to the TerC family.</text>
</comment>
<feature type="transmembrane region" description="Helical" evidence="6">
    <location>
        <begin position="37"/>
        <end position="61"/>
    </location>
</feature>
<evidence type="ECO:0000256" key="6">
    <source>
        <dbReference type="SAM" id="Phobius"/>
    </source>
</evidence>
<feature type="transmembrane region" description="Helical" evidence="6">
    <location>
        <begin position="298"/>
        <end position="317"/>
    </location>
</feature>
<dbReference type="InterPro" id="IPR005496">
    <property type="entry name" value="Integral_membrane_TerC"/>
</dbReference>
<evidence type="ECO:0000313" key="7">
    <source>
        <dbReference type="EMBL" id="GAA3605903.1"/>
    </source>
</evidence>
<keyword evidence="3 6" id="KW-0812">Transmembrane</keyword>
<feature type="transmembrane region" description="Helical" evidence="6">
    <location>
        <begin position="128"/>
        <end position="147"/>
    </location>
</feature>
<dbReference type="RefSeq" id="WP_231483203.1">
    <property type="nucleotide sequence ID" value="NZ_BAAAZO010000003.1"/>
</dbReference>
<evidence type="ECO:0000256" key="4">
    <source>
        <dbReference type="ARBA" id="ARBA00022989"/>
    </source>
</evidence>
<organism evidence="7 8">
    <name type="scientific">Kineosporia mesophila</name>
    <dbReference type="NCBI Taxonomy" id="566012"/>
    <lineage>
        <taxon>Bacteria</taxon>
        <taxon>Bacillati</taxon>
        <taxon>Actinomycetota</taxon>
        <taxon>Actinomycetes</taxon>
        <taxon>Kineosporiales</taxon>
        <taxon>Kineosporiaceae</taxon>
        <taxon>Kineosporia</taxon>
    </lineage>
</organism>
<evidence type="ECO:0000313" key="8">
    <source>
        <dbReference type="Proteomes" id="UP001501074"/>
    </source>
</evidence>
<evidence type="ECO:0000256" key="2">
    <source>
        <dbReference type="ARBA" id="ARBA00007511"/>
    </source>
</evidence>
<gene>
    <name evidence="7" type="ORF">GCM10022223_22180</name>
</gene>
<keyword evidence="8" id="KW-1185">Reference proteome</keyword>
<name>A0ABP6ZG02_9ACTN</name>